<feature type="region of interest" description="Disordered" evidence="1">
    <location>
        <begin position="27"/>
        <end position="48"/>
    </location>
</feature>
<comment type="caution">
    <text evidence="2">The sequence shown here is derived from an EMBL/GenBank/DDBJ whole genome shotgun (WGS) entry which is preliminary data.</text>
</comment>
<evidence type="ECO:0000256" key="1">
    <source>
        <dbReference type="SAM" id="MobiDB-lite"/>
    </source>
</evidence>
<proteinExistence type="predicted"/>
<evidence type="ECO:0000313" key="2">
    <source>
        <dbReference type="EMBL" id="GJD52600.1"/>
    </source>
</evidence>
<protein>
    <submittedName>
        <fullName evidence="2">Uncharacterized protein</fullName>
    </submittedName>
</protein>
<organism evidence="2 3">
    <name type="scientific">Methylobacterium crusticola</name>
    <dbReference type="NCBI Taxonomy" id="1697972"/>
    <lineage>
        <taxon>Bacteria</taxon>
        <taxon>Pseudomonadati</taxon>
        <taxon>Pseudomonadota</taxon>
        <taxon>Alphaproteobacteria</taxon>
        <taxon>Hyphomicrobiales</taxon>
        <taxon>Methylobacteriaceae</taxon>
        <taxon>Methylobacterium</taxon>
    </lineage>
</organism>
<dbReference type="RefSeq" id="WP_128565682.1">
    <property type="nucleotide sequence ID" value="NZ_BPQH01000020.1"/>
</dbReference>
<keyword evidence="3" id="KW-1185">Reference proteome</keyword>
<evidence type="ECO:0000313" key="3">
    <source>
        <dbReference type="Proteomes" id="UP001055167"/>
    </source>
</evidence>
<dbReference type="Proteomes" id="UP001055167">
    <property type="component" value="Unassembled WGS sequence"/>
</dbReference>
<feature type="compositionally biased region" description="Low complexity" evidence="1">
    <location>
        <begin position="27"/>
        <end position="45"/>
    </location>
</feature>
<accession>A0ABQ4R6Q1</accession>
<gene>
    <name evidence="2" type="ORF">OPKNFCMD_5366</name>
</gene>
<reference evidence="2" key="1">
    <citation type="journal article" date="2021" name="Front. Microbiol.">
        <title>Comprehensive Comparative Genomics and Phenotyping of Methylobacterium Species.</title>
        <authorList>
            <person name="Alessa O."/>
            <person name="Ogura Y."/>
            <person name="Fujitani Y."/>
            <person name="Takami H."/>
            <person name="Hayashi T."/>
            <person name="Sahin N."/>
            <person name="Tani A."/>
        </authorList>
    </citation>
    <scope>NUCLEOTIDE SEQUENCE</scope>
    <source>
        <strain evidence="2">KCTC 52305</strain>
    </source>
</reference>
<name>A0ABQ4R6Q1_9HYPH</name>
<sequence>MVSIGAALDAATSIFGSSLFVGRMRGGAPAPAAGEAGPAPQPEAASDPEDVAALFRAIEAGLRDAGYLTD</sequence>
<dbReference type="EMBL" id="BPQH01000020">
    <property type="protein sequence ID" value="GJD52600.1"/>
    <property type="molecule type" value="Genomic_DNA"/>
</dbReference>
<reference evidence="2" key="2">
    <citation type="submission" date="2021-08" db="EMBL/GenBank/DDBJ databases">
        <authorList>
            <person name="Tani A."/>
            <person name="Ola A."/>
            <person name="Ogura Y."/>
            <person name="Katsura K."/>
            <person name="Hayashi T."/>
        </authorList>
    </citation>
    <scope>NUCLEOTIDE SEQUENCE</scope>
    <source>
        <strain evidence="2">KCTC 52305</strain>
    </source>
</reference>